<keyword evidence="2" id="KW-0678">Repressor</keyword>
<evidence type="ECO:0000313" key="11">
    <source>
        <dbReference type="Proteomes" id="UP000177165"/>
    </source>
</evidence>
<evidence type="ECO:0000256" key="7">
    <source>
        <dbReference type="ARBA" id="ARBA00023274"/>
    </source>
</evidence>
<dbReference type="GO" id="GO:0015934">
    <property type="term" value="C:large ribosomal subunit"/>
    <property type="evidence" value="ECO:0007669"/>
    <property type="project" value="InterPro"/>
</dbReference>
<dbReference type="InterPro" id="IPR028364">
    <property type="entry name" value="Ribosomal_uL1/biogenesis"/>
</dbReference>
<dbReference type="InterPro" id="IPR023674">
    <property type="entry name" value="Ribosomal_uL1-like"/>
</dbReference>
<dbReference type="InterPro" id="IPR005878">
    <property type="entry name" value="Ribosom_uL1_bac-type"/>
</dbReference>
<sequence length="228" mass="25110">MPKISKRLKQAKQEYDVQKRYAPAEAIQLVKKLAQIKFDAGVEVHLHLGIDPKKSDQMVRGTTILPHGTGKKKRIIAFVGPQKEQEAKDAGADIIGDEETIQSIKTTKKIAADLAVATPDMMKKLAPVAKILGQKGMMPNPRTETVSMNIGETIKEIKAGKKIAFKTDTTGNIHQLIGRISFSEPQLQENLETFLEVVKKLKPEGMKGTYIQSASLCTTMGPAIRFTM</sequence>
<reference evidence="10 11" key="1">
    <citation type="journal article" date="2016" name="Nat. Commun.">
        <title>Thousands of microbial genomes shed light on interconnected biogeochemical processes in an aquifer system.</title>
        <authorList>
            <person name="Anantharaman K."/>
            <person name="Brown C.T."/>
            <person name="Hug L.A."/>
            <person name="Sharon I."/>
            <person name="Castelle C.J."/>
            <person name="Probst A.J."/>
            <person name="Thomas B.C."/>
            <person name="Singh A."/>
            <person name="Wilkins M.J."/>
            <person name="Karaoz U."/>
            <person name="Brodie E.L."/>
            <person name="Williams K.H."/>
            <person name="Hubbard S.S."/>
            <person name="Banfield J.F."/>
        </authorList>
    </citation>
    <scope>NUCLEOTIDE SEQUENCE [LARGE SCALE GENOMIC DNA]</scope>
</reference>
<dbReference type="EMBL" id="MHKB01000011">
    <property type="protein sequence ID" value="OGY79036.1"/>
    <property type="molecule type" value="Genomic_DNA"/>
</dbReference>
<dbReference type="NCBIfam" id="TIGR01169">
    <property type="entry name" value="rplA_bact"/>
    <property type="match status" value="1"/>
</dbReference>
<dbReference type="Proteomes" id="UP000177165">
    <property type="component" value="Unassembled WGS sequence"/>
</dbReference>
<evidence type="ECO:0000256" key="8">
    <source>
        <dbReference type="ARBA" id="ARBA00035241"/>
    </source>
</evidence>
<evidence type="ECO:0000256" key="2">
    <source>
        <dbReference type="ARBA" id="ARBA00022491"/>
    </source>
</evidence>
<dbReference type="Gene3D" id="3.40.50.790">
    <property type="match status" value="1"/>
</dbReference>
<keyword evidence="6 10" id="KW-0689">Ribosomal protein</keyword>
<dbReference type="FunFam" id="3.40.50.790:FF:000001">
    <property type="entry name" value="50S ribosomal protein L1"/>
    <property type="match status" value="1"/>
</dbReference>
<comment type="similarity">
    <text evidence="1">Belongs to the universal ribosomal protein uL1 family.</text>
</comment>
<evidence type="ECO:0000256" key="6">
    <source>
        <dbReference type="ARBA" id="ARBA00022980"/>
    </source>
</evidence>
<accession>A0A1G2ARB3</accession>
<protein>
    <recommendedName>
        <fullName evidence="8">Large ribosomal subunit protein uL1</fullName>
    </recommendedName>
    <alternativeName>
        <fullName evidence="9">50S ribosomal protein L1</fullName>
    </alternativeName>
</protein>
<dbReference type="SUPFAM" id="SSF56808">
    <property type="entry name" value="Ribosomal protein L1"/>
    <property type="match status" value="1"/>
</dbReference>
<evidence type="ECO:0000313" key="10">
    <source>
        <dbReference type="EMBL" id="OGY79036.1"/>
    </source>
</evidence>
<evidence type="ECO:0000256" key="5">
    <source>
        <dbReference type="ARBA" id="ARBA00022884"/>
    </source>
</evidence>
<dbReference type="PANTHER" id="PTHR36427">
    <property type="entry name" value="54S RIBOSOMAL PROTEIN L1, MITOCHONDRIAL"/>
    <property type="match status" value="1"/>
</dbReference>
<dbReference type="InterPro" id="IPR016095">
    <property type="entry name" value="Ribosomal_uL1_3-a/b-sand"/>
</dbReference>
<organism evidence="10 11">
    <name type="scientific">Candidatus Kerfeldbacteria bacterium RIFCSPHIGHO2_02_FULL_42_14</name>
    <dbReference type="NCBI Taxonomy" id="1798540"/>
    <lineage>
        <taxon>Bacteria</taxon>
        <taxon>Candidatus Kerfeldiibacteriota</taxon>
    </lineage>
</organism>
<keyword evidence="4" id="KW-0810">Translation regulation</keyword>
<dbReference type="GO" id="GO:0019843">
    <property type="term" value="F:rRNA binding"/>
    <property type="evidence" value="ECO:0007669"/>
    <property type="project" value="UniProtKB-KW"/>
</dbReference>
<dbReference type="CDD" id="cd00403">
    <property type="entry name" value="Ribosomal_L1"/>
    <property type="match status" value="1"/>
</dbReference>
<keyword evidence="5" id="KW-0694">RNA-binding</keyword>
<dbReference type="GO" id="GO:0006417">
    <property type="term" value="P:regulation of translation"/>
    <property type="evidence" value="ECO:0007669"/>
    <property type="project" value="UniProtKB-KW"/>
</dbReference>
<dbReference type="InterPro" id="IPR002143">
    <property type="entry name" value="Ribosomal_uL1"/>
</dbReference>
<dbReference type="GO" id="GO:0003735">
    <property type="term" value="F:structural constituent of ribosome"/>
    <property type="evidence" value="ECO:0007669"/>
    <property type="project" value="InterPro"/>
</dbReference>
<keyword evidence="7" id="KW-0687">Ribonucleoprotein</keyword>
<dbReference type="STRING" id="1798540.A3B74_04095"/>
<name>A0A1G2ARB3_9BACT</name>
<dbReference type="PIRSF" id="PIRSF002155">
    <property type="entry name" value="Ribosomal_L1"/>
    <property type="match status" value="1"/>
</dbReference>
<comment type="caution">
    <text evidence="10">The sequence shown here is derived from an EMBL/GenBank/DDBJ whole genome shotgun (WGS) entry which is preliminary data.</text>
</comment>
<evidence type="ECO:0000256" key="1">
    <source>
        <dbReference type="ARBA" id="ARBA00010531"/>
    </source>
</evidence>
<dbReference type="Gene3D" id="3.30.190.20">
    <property type="match status" value="1"/>
</dbReference>
<gene>
    <name evidence="10" type="ORF">A3B74_04095</name>
</gene>
<evidence type="ECO:0000256" key="4">
    <source>
        <dbReference type="ARBA" id="ARBA00022845"/>
    </source>
</evidence>
<dbReference type="Pfam" id="PF00687">
    <property type="entry name" value="Ribosomal_L1"/>
    <property type="match status" value="1"/>
</dbReference>
<proteinExistence type="inferred from homology"/>
<dbReference type="GO" id="GO:0006412">
    <property type="term" value="P:translation"/>
    <property type="evidence" value="ECO:0007669"/>
    <property type="project" value="InterPro"/>
</dbReference>
<dbReference type="AlphaFoldDB" id="A0A1G2ARB3"/>
<evidence type="ECO:0000256" key="3">
    <source>
        <dbReference type="ARBA" id="ARBA00022730"/>
    </source>
</evidence>
<keyword evidence="3" id="KW-0699">rRNA-binding</keyword>
<dbReference type="PANTHER" id="PTHR36427:SF3">
    <property type="entry name" value="LARGE RIBOSOMAL SUBUNIT PROTEIN UL1M"/>
    <property type="match status" value="1"/>
</dbReference>
<evidence type="ECO:0000256" key="9">
    <source>
        <dbReference type="ARBA" id="ARBA00035452"/>
    </source>
</evidence>